<feature type="transmembrane region" description="Helical" evidence="1">
    <location>
        <begin position="62"/>
        <end position="85"/>
    </location>
</feature>
<protein>
    <submittedName>
        <fullName evidence="2">Uncharacterized protein</fullName>
    </submittedName>
</protein>
<feature type="transmembrane region" description="Helical" evidence="1">
    <location>
        <begin position="91"/>
        <end position="112"/>
    </location>
</feature>
<dbReference type="AlphaFoldDB" id="A0A345Z2R4"/>
<keyword evidence="1" id="KW-0472">Membrane</keyword>
<evidence type="ECO:0000313" key="3">
    <source>
        <dbReference type="Proteomes" id="UP000254792"/>
    </source>
</evidence>
<proteinExistence type="predicted"/>
<sequence length="231" mass="27219">MNEKTVYKNFNFKTQSYQSDLKDFDSATKLKPQELKSILLEIFEVQKELLVQNQTINQRNNWLITFLASLISFIVGFCLNIFLNISFTNWVAWFLMAALICFGAIIAGLLTFGSKGYKEFDKITKNLDIFILKLRGNFQEKLNPYLFEDLKTYKTMMNGILLNNKELSNIVDGLNKYKNQMEFKENGKISTKQNHLFLQKNAYIVYRDCKIQVNDWKITLMLVERYNELFN</sequence>
<dbReference type="RefSeq" id="WP_115557813.1">
    <property type="nucleotide sequence ID" value="NZ_CP031376.1"/>
</dbReference>
<reference evidence="2 3" key="1">
    <citation type="submission" date="2018-07" db="EMBL/GenBank/DDBJ databases">
        <title>Complete genome sequence of Spiroplasma alleghenense PLHS-1 (ATCC 51752).</title>
        <authorList>
            <person name="Chou L."/>
            <person name="Lee T.-Y."/>
            <person name="Tsai Y.-M."/>
            <person name="Kuo C.-H."/>
        </authorList>
    </citation>
    <scope>NUCLEOTIDE SEQUENCE [LARGE SCALE GENOMIC DNA]</scope>
    <source>
        <strain evidence="2 3">PLHS-1</strain>
    </source>
</reference>
<accession>A0A345Z2R4</accession>
<dbReference type="EMBL" id="CP031376">
    <property type="protein sequence ID" value="AXK50893.1"/>
    <property type="molecule type" value="Genomic_DNA"/>
</dbReference>
<keyword evidence="3" id="KW-1185">Reference proteome</keyword>
<dbReference type="KEGG" id="salx:SALLE_v1c02170"/>
<organism evidence="2 3">
    <name type="scientific">Spiroplasma alleghenense</name>
    <dbReference type="NCBI Taxonomy" id="216931"/>
    <lineage>
        <taxon>Bacteria</taxon>
        <taxon>Bacillati</taxon>
        <taxon>Mycoplasmatota</taxon>
        <taxon>Mollicutes</taxon>
        <taxon>Entomoplasmatales</taxon>
        <taxon>Spiroplasmataceae</taxon>
        <taxon>Spiroplasma</taxon>
    </lineage>
</organism>
<evidence type="ECO:0000256" key="1">
    <source>
        <dbReference type="SAM" id="Phobius"/>
    </source>
</evidence>
<evidence type="ECO:0000313" key="2">
    <source>
        <dbReference type="EMBL" id="AXK50893.1"/>
    </source>
</evidence>
<dbReference type="Proteomes" id="UP000254792">
    <property type="component" value="Chromosome"/>
</dbReference>
<keyword evidence="1" id="KW-1133">Transmembrane helix</keyword>
<gene>
    <name evidence="2" type="ORF">SALLE_v1c02170</name>
</gene>
<keyword evidence="1" id="KW-0812">Transmembrane</keyword>
<name>A0A345Z2R4_9MOLU</name>